<dbReference type="AlphaFoldDB" id="A0A0J8B4F1"/>
<dbReference type="Proteomes" id="UP000035740">
    <property type="component" value="Unassembled WGS sequence"/>
</dbReference>
<name>A0A0J8B4F1_BETVV</name>
<protein>
    <submittedName>
        <fullName evidence="1">Uncharacterized protein</fullName>
    </submittedName>
</protein>
<keyword evidence="2" id="KW-1185">Reference proteome</keyword>
<accession>A0A0J8B4F1</accession>
<dbReference type="EMBL" id="KQ090427">
    <property type="protein sequence ID" value="KMS95871.1"/>
    <property type="molecule type" value="Genomic_DNA"/>
</dbReference>
<evidence type="ECO:0000313" key="1">
    <source>
        <dbReference type="EMBL" id="KMS95871.1"/>
    </source>
</evidence>
<gene>
    <name evidence="1" type="ORF">BVRB_004120</name>
</gene>
<dbReference type="Gramene" id="KMS95871">
    <property type="protein sequence ID" value="KMS95871"/>
    <property type="gene ID" value="BVRB_004120"/>
</dbReference>
<dbReference type="ExpressionAtlas" id="A0A0J8B4F1">
    <property type="expression patterns" value="baseline"/>
</dbReference>
<reference evidence="1 2" key="1">
    <citation type="journal article" date="2014" name="Nature">
        <title>The genome of the recently domesticated crop plant sugar beet (Beta vulgaris).</title>
        <authorList>
            <person name="Dohm J.C."/>
            <person name="Minoche A.E."/>
            <person name="Holtgrawe D."/>
            <person name="Capella-Gutierrez S."/>
            <person name="Zakrzewski F."/>
            <person name="Tafer H."/>
            <person name="Rupp O."/>
            <person name="Sorensen T.R."/>
            <person name="Stracke R."/>
            <person name="Reinhardt R."/>
            <person name="Goesmann A."/>
            <person name="Kraft T."/>
            <person name="Schulz B."/>
            <person name="Stadler P.F."/>
            <person name="Schmidt T."/>
            <person name="Gabaldon T."/>
            <person name="Lehrach H."/>
            <person name="Weisshaar B."/>
            <person name="Himmelbauer H."/>
        </authorList>
    </citation>
    <scope>NUCLEOTIDE SEQUENCE [LARGE SCALE GENOMIC DNA]</scope>
    <source>
        <tissue evidence="1">Taproot</tissue>
    </source>
</reference>
<proteinExistence type="predicted"/>
<evidence type="ECO:0000313" key="2">
    <source>
        <dbReference type="Proteomes" id="UP000035740"/>
    </source>
</evidence>
<sequence>MFLCSTLLLPLSMALDLKNSNRAMLLLIYYVNGYTLCPEMRPEDVVLSFSVQCHRHFGLREKNLRRLFALKICPRFLFDLRHVRFDSFERRDAHRELVSKVRTSSSHYMIQCHASTHISSQHKRKSEVCRYML</sequence>
<organism evidence="1 2">
    <name type="scientific">Beta vulgaris subsp. vulgaris</name>
    <name type="common">Beet</name>
    <dbReference type="NCBI Taxonomy" id="3555"/>
    <lineage>
        <taxon>Eukaryota</taxon>
        <taxon>Viridiplantae</taxon>
        <taxon>Streptophyta</taxon>
        <taxon>Embryophyta</taxon>
        <taxon>Tracheophyta</taxon>
        <taxon>Spermatophyta</taxon>
        <taxon>Magnoliopsida</taxon>
        <taxon>eudicotyledons</taxon>
        <taxon>Gunneridae</taxon>
        <taxon>Pentapetalae</taxon>
        <taxon>Caryophyllales</taxon>
        <taxon>Chenopodiaceae</taxon>
        <taxon>Betoideae</taxon>
        <taxon>Beta</taxon>
    </lineage>
</organism>